<proteinExistence type="predicted"/>
<evidence type="ECO:0000313" key="2">
    <source>
        <dbReference type="EMBL" id="MCI0126659.1"/>
    </source>
</evidence>
<dbReference type="Proteomes" id="UP001156140">
    <property type="component" value="Unassembled WGS sequence"/>
</dbReference>
<dbReference type="InterPro" id="IPR011008">
    <property type="entry name" value="Dimeric_a/b-barrel"/>
</dbReference>
<evidence type="ECO:0000313" key="3">
    <source>
        <dbReference type="Proteomes" id="UP001156140"/>
    </source>
</evidence>
<dbReference type="Gene3D" id="3.30.70.100">
    <property type="match status" value="1"/>
</dbReference>
<accession>A0AA41UCW1</accession>
<protein>
    <submittedName>
        <fullName evidence="2">Antibiotic biosynthesis monooxygenase</fullName>
    </submittedName>
</protein>
<dbReference type="GO" id="GO:0004497">
    <property type="term" value="F:monooxygenase activity"/>
    <property type="evidence" value="ECO:0007669"/>
    <property type="project" value="UniProtKB-KW"/>
</dbReference>
<dbReference type="InterPro" id="IPR007138">
    <property type="entry name" value="ABM_dom"/>
</dbReference>
<evidence type="ECO:0000259" key="1">
    <source>
        <dbReference type="PROSITE" id="PS51725"/>
    </source>
</evidence>
<dbReference type="SUPFAM" id="SSF54909">
    <property type="entry name" value="Dimeric alpha+beta barrel"/>
    <property type="match status" value="1"/>
</dbReference>
<organism evidence="2 3">
    <name type="scientific">Paradevosia shaoguanensis</name>
    <dbReference type="NCBI Taxonomy" id="1335043"/>
    <lineage>
        <taxon>Bacteria</taxon>
        <taxon>Pseudomonadati</taxon>
        <taxon>Pseudomonadota</taxon>
        <taxon>Alphaproteobacteria</taxon>
        <taxon>Hyphomicrobiales</taxon>
        <taxon>Devosiaceae</taxon>
        <taxon>Paradevosia</taxon>
    </lineage>
</organism>
<gene>
    <name evidence="2" type="ORF">ML536_07450</name>
</gene>
<dbReference type="RefSeq" id="WP_035033697.1">
    <property type="nucleotide sequence ID" value="NZ_CP068983.1"/>
</dbReference>
<dbReference type="Pfam" id="PF03992">
    <property type="entry name" value="ABM"/>
    <property type="match status" value="1"/>
</dbReference>
<dbReference type="PROSITE" id="PS51725">
    <property type="entry name" value="ABM"/>
    <property type="match status" value="1"/>
</dbReference>
<dbReference type="EMBL" id="JALAZD010000001">
    <property type="protein sequence ID" value="MCI0126659.1"/>
    <property type="molecule type" value="Genomic_DNA"/>
</dbReference>
<keyword evidence="2" id="KW-0503">Monooxygenase</keyword>
<reference evidence="2" key="1">
    <citation type="submission" date="2022-03" db="EMBL/GenBank/DDBJ databases">
        <title>The complete genome sequence of a Methyloterrigena soli.</title>
        <authorList>
            <person name="Zi Z."/>
        </authorList>
    </citation>
    <scope>NUCLEOTIDE SEQUENCE</scope>
    <source>
        <strain evidence="2">M48</strain>
    </source>
</reference>
<dbReference type="AlphaFoldDB" id="A0AA41UCW1"/>
<comment type="caution">
    <text evidence="2">The sequence shown here is derived from an EMBL/GenBank/DDBJ whole genome shotgun (WGS) entry which is preliminary data.</text>
</comment>
<keyword evidence="2" id="KW-0560">Oxidoreductase</keyword>
<name>A0AA41UCW1_9HYPH</name>
<dbReference type="PANTHER" id="PTHR40624:SF1">
    <property type="entry name" value="BIOSYNTHESIS MONOOXYGENASE, PUTATIVE (AFU_ORTHOLOGUE AFUA_1G12025)-RELATED"/>
    <property type="match status" value="1"/>
</dbReference>
<dbReference type="PANTHER" id="PTHR40624">
    <property type="entry name" value="BIOSYNTHESIS MONOOXYGENASE, PUTATIVE (AFU_ORTHOLOGUE AFUA_1G12025)-RELATED"/>
    <property type="match status" value="1"/>
</dbReference>
<keyword evidence="3" id="KW-1185">Reference proteome</keyword>
<feature type="domain" description="ABM" evidence="1">
    <location>
        <begin position="2"/>
        <end position="92"/>
    </location>
</feature>
<sequence length="97" mass="11223">MIALNVIYTVRDGHMDQVLYFLDLMKTFVIENEPDCLTYQVSRSRDDANTLLLYEVYRSDDAVTAHGNTPHFDSIIKKEVIPRLENRVRSTFDVVIG</sequence>